<dbReference type="NCBIfam" id="TIGR02841">
    <property type="entry name" value="spore_YyaC"/>
    <property type="match status" value="1"/>
</dbReference>
<gene>
    <name evidence="1" type="primary">yyaC</name>
    <name evidence="1" type="ORF">G4D61_09295</name>
</gene>
<dbReference type="EMBL" id="JAAIWK010000013">
    <property type="protein sequence ID" value="NEY20153.1"/>
    <property type="molecule type" value="Genomic_DNA"/>
</dbReference>
<accession>A0A6M0P6P4</accession>
<evidence type="ECO:0000313" key="1">
    <source>
        <dbReference type="EMBL" id="NEY20153.1"/>
    </source>
</evidence>
<proteinExistence type="predicted"/>
<dbReference type="RefSeq" id="WP_052137890.1">
    <property type="nucleotide sequence ID" value="NZ_JAAIWK010000013.1"/>
</dbReference>
<dbReference type="InterPro" id="IPR023430">
    <property type="entry name" value="Pept_HybD-like_dom_sf"/>
</dbReference>
<dbReference type="GO" id="GO:0006508">
    <property type="term" value="P:proteolysis"/>
    <property type="evidence" value="ECO:0007669"/>
    <property type="project" value="UniProtKB-KW"/>
</dbReference>
<sequence>MDGQYCLKENRALCEKSISYNDKLAPLFIRNILYSLIPEGTERIYVLGIGSNMISGDSLGPLVGTLLSNLYPKHLTVFGNLQHPLDGVNFIQDFSQISVLKNSFVIAIDSVLGPKDYVNTIVIREGALHPGEALGKKLTPVGDCSMMGVVLKQDHDTANSLLYTNLHLIYTMAMSIAKGISLSVRQYFHYPANHPILNVR</sequence>
<protein>
    <submittedName>
        <fullName evidence="1">Spore protease YyaC</fullName>
    </submittedName>
</protein>
<evidence type="ECO:0000313" key="2">
    <source>
        <dbReference type="Proteomes" id="UP000476934"/>
    </source>
</evidence>
<dbReference type="SUPFAM" id="SSF53163">
    <property type="entry name" value="HybD-like"/>
    <property type="match status" value="1"/>
</dbReference>
<reference evidence="1 2" key="1">
    <citation type="submission" date="2020-03" db="EMBL/GenBank/DDBJ databases">
        <title>Bacillus aquiflavi sp. nov., isolated from yellow water of strong flavor Chinese baijiu in Yibin region of China.</title>
        <authorList>
            <person name="Xie J."/>
        </authorList>
    </citation>
    <scope>NUCLEOTIDE SEQUENCE [LARGE SCALE GENOMIC DNA]</scope>
    <source>
        <strain evidence="1 2">Gsoil 114</strain>
    </source>
</reference>
<comment type="caution">
    <text evidence="1">The sequence shown here is derived from an EMBL/GenBank/DDBJ whole genome shotgun (WGS) entry which is preliminary data.</text>
</comment>
<keyword evidence="1" id="KW-0378">Hydrolase</keyword>
<keyword evidence="2" id="KW-1185">Reference proteome</keyword>
<dbReference type="InterPro" id="IPR009665">
    <property type="entry name" value="YyaC"/>
</dbReference>
<name>A0A6M0P6P4_9BACI</name>
<dbReference type="Pfam" id="PF06866">
    <property type="entry name" value="DUF1256"/>
    <property type="match status" value="1"/>
</dbReference>
<dbReference type="Proteomes" id="UP000476934">
    <property type="component" value="Unassembled WGS sequence"/>
</dbReference>
<keyword evidence="1" id="KW-0645">Protease</keyword>
<dbReference type="AlphaFoldDB" id="A0A6M0P6P4"/>
<organism evidence="1 2">
    <name type="scientific">Heyndrickxia ginsengihumi</name>
    <dbReference type="NCBI Taxonomy" id="363870"/>
    <lineage>
        <taxon>Bacteria</taxon>
        <taxon>Bacillati</taxon>
        <taxon>Bacillota</taxon>
        <taxon>Bacilli</taxon>
        <taxon>Bacillales</taxon>
        <taxon>Bacillaceae</taxon>
        <taxon>Heyndrickxia</taxon>
    </lineage>
</organism>
<dbReference type="GO" id="GO:0008233">
    <property type="term" value="F:peptidase activity"/>
    <property type="evidence" value="ECO:0007669"/>
    <property type="project" value="UniProtKB-KW"/>
</dbReference>
<dbReference type="OrthoDB" id="2972479at2"/>